<dbReference type="Proteomes" id="UP001154282">
    <property type="component" value="Unassembled WGS sequence"/>
</dbReference>
<protein>
    <recommendedName>
        <fullName evidence="1">25S rRNA (uridine-N(3))-methyltransferase BMT5-like domain-containing protein</fullName>
    </recommendedName>
</protein>
<name>A0AAV0I060_9ROSI</name>
<feature type="domain" description="25S rRNA (uridine-N(3))-methyltransferase BMT5-like" evidence="1">
    <location>
        <begin position="8"/>
        <end position="83"/>
    </location>
</feature>
<gene>
    <name evidence="2" type="ORF">LITE_LOCUS6310</name>
</gene>
<dbReference type="GO" id="GO:0005737">
    <property type="term" value="C:cytoplasm"/>
    <property type="evidence" value="ECO:0007669"/>
    <property type="project" value="TreeGrafter"/>
</dbReference>
<evidence type="ECO:0000313" key="2">
    <source>
        <dbReference type="EMBL" id="CAI0389570.1"/>
    </source>
</evidence>
<proteinExistence type="predicted"/>
<keyword evidence="3" id="KW-1185">Reference proteome</keyword>
<dbReference type="GO" id="GO:0070475">
    <property type="term" value="P:rRNA base methylation"/>
    <property type="evidence" value="ECO:0007669"/>
    <property type="project" value="InterPro"/>
</dbReference>
<reference evidence="2" key="1">
    <citation type="submission" date="2022-08" db="EMBL/GenBank/DDBJ databases">
        <authorList>
            <person name="Gutierrez-Valencia J."/>
        </authorList>
    </citation>
    <scope>NUCLEOTIDE SEQUENCE</scope>
</reference>
<dbReference type="GO" id="GO:0070042">
    <property type="term" value="F:rRNA (uridine-N3-)-methyltransferase activity"/>
    <property type="evidence" value="ECO:0007669"/>
    <property type="project" value="InterPro"/>
</dbReference>
<dbReference type="AlphaFoldDB" id="A0AAV0I060"/>
<evidence type="ECO:0000259" key="1">
    <source>
        <dbReference type="Pfam" id="PF10354"/>
    </source>
</evidence>
<feature type="non-terminal residue" evidence="2">
    <location>
        <position position="108"/>
    </location>
</feature>
<dbReference type="InterPro" id="IPR019446">
    <property type="entry name" value="BMT5-like"/>
</dbReference>
<evidence type="ECO:0000313" key="3">
    <source>
        <dbReference type="Proteomes" id="UP001154282"/>
    </source>
</evidence>
<dbReference type="PANTHER" id="PTHR11538:SF70">
    <property type="entry name" value="25S RRNA (URIDINE-N(3))-METHYLTRANSFERASE BMT5-LIKE DOMAIN-CONTAINING PROTEIN"/>
    <property type="match status" value="1"/>
</dbReference>
<sequence>PTKRINNTVATSLDSQEFLSKNYKKATVNIAELRAIGCLVMHELDATKMAEHSWLEGTKFDHVIFNFPHAGFYPKESTDSQIRFEVTTTSTAIPAAPTNFEFGTLQPN</sequence>
<dbReference type="Pfam" id="PF10354">
    <property type="entry name" value="BMT5-like"/>
    <property type="match status" value="1"/>
</dbReference>
<dbReference type="PANTHER" id="PTHR11538">
    <property type="entry name" value="PHENYLALANYL-TRNA SYNTHETASE"/>
    <property type="match status" value="1"/>
</dbReference>
<accession>A0AAV0I060</accession>
<organism evidence="2 3">
    <name type="scientific">Linum tenue</name>
    <dbReference type="NCBI Taxonomy" id="586396"/>
    <lineage>
        <taxon>Eukaryota</taxon>
        <taxon>Viridiplantae</taxon>
        <taxon>Streptophyta</taxon>
        <taxon>Embryophyta</taxon>
        <taxon>Tracheophyta</taxon>
        <taxon>Spermatophyta</taxon>
        <taxon>Magnoliopsida</taxon>
        <taxon>eudicotyledons</taxon>
        <taxon>Gunneridae</taxon>
        <taxon>Pentapetalae</taxon>
        <taxon>rosids</taxon>
        <taxon>fabids</taxon>
        <taxon>Malpighiales</taxon>
        <taxon>Linaceae</taxon>
        <taxon>Linum</taxon>
    </lineage>
</organism>
<comment type="caution">
    <text evidence="2">The sequence shown here is derived from an EMBL/GenBank/DDBJ whole genome shotgun (WGS) entry which is preliminary data.</text>
</comment>
<feature type="non-terminal residue" evidence="2">
    <location>
        <position position="1"/>
    </location>
</feature>
<dbReference type="EMBL" id="CAMGYJ010000003">
    <property type="protein sequence ID" value="CAI0389570.1"/>
    <property type="molecule type" value="Genomic_DNA"/>
</dbReference>